<dbReference type="Pfam" id="PF13568">
    <property type="entry name" value="OMP_b-brl_2"/>
    <property type="match status" value="1"/>
</dbReference>
<organism evidence="3 4">
    <name type="scientific">Flavobacterium agricola</name>
    <dbReference type="NCBI Taxonomy" id="2870839"/>
    <lineage>
        <taxon>Bacteria</taxon>
        <taxon>Pseudomonadati</taxon>
        <taxon>Bacteroidota</taxon>
        <taxon>Flavobacteriia</taxon>
        <taxon>Flavobacteriales</taxon>
        <taxon>Flavobacteriaceae</taxon>
        <taxon>Flavobacterium</taxon>
    </lineage>
</organism>
<proteinExistence type="predicted"/>
<dbReference type="Proteomes" id="UP001163328">
    <property type="component" value="Chromosome"/>
</dbReference>
<evidence type="ECO:0000313" key="4">
    <source>
        <dbReference type="Proteomes" id="UP001163328"/>
    </source>
</evidence>
<keyword evidence="1" id="KW-0732">Signal</keyword>
<name>A0ABY6M196_9FLAO</name>
<feature type="signal peptide" evidence="1">
    <location>
        <begin position="1"/>
        <end position="20"/>
    </location>
</feature>
<gene>
    <name evidence="3" type="ORF">K5I29_00605</name>
</gene>
<reference evidence="3" key="1">
    <citation type="submission" date="2021-08" db="EMBL/GenBank/DDBJ databases">
        <title>Flavobacterium sp. strain CC-SYL302.</title>
        <authorList>
            <person name="Lin S.-Y."/>
            <person name="Lee T.-H."/>
            <person name="Young C.-C."/>
        </authorList>
    </citation>
    <scope>NUCLEOTIDE SEQUENCE</scope>
    <source>
        <strain evidence="3">CC-SYL302</strain>
    </source>
</reference>
<accession>A0ABY6M196</accession>
<feature type="domain" description="Outer membrane protein beta-barrel" evidence="2">
    <location>
        <begin position="19"/>
        <end position="171"/>
    </location>
</feature>
<protein>
    <submittedName>
        <fullName evidence="3">PorT family protein</fullName>
    </submittedName>
</protein>
<dbReference type="RefSeq" id="WP_264433957.1">
    <property type="nucleotide sequence ID" value="NZ_CP081495.1"/>
</dbReference>
<dbReference type="InterPro" id="IPR011250">
    <property type="entry name" value="OMP/PagP_B-barrel"/>
</dbReference>
<evidence type="ECO:0000313" key="3">
    <source>
        <dbReference type="EMBL" id="UYW01485.1"/>
    </source>
</evidence>
<dbReference type="SUPFAM" id="SSF56925">
    <property type="entry name" value="OMPA-like"/>
    <property type="match status" value="1"/>
</dbReference>
<dbReference type="Gene3D" id="2.40.160.20">
    <property type="match status" value="1"/>
</dbReference>
<keyword evidence="4" id="KW-1185">Reference proteome</keyword>
<feature type="chain" id="PRO_5046015271" evidence="1">
    <location>
        <begin position="21"/>
        <end position="194"/>
    </location>
</feature>
<dbReference type="InterPro" id="IPR025665">
    <property type="entry name" value="Beta-barrel_OMP_2"/>
</dbReference>
<evidence type="ECO:0000259" key="2">
    <source>
        <dbReference type="Pfam" id="PF13568"/>
    </source>
</evidence>
<sequence length="194" mass="20666">MKKHILSVVAALAVCAGAQAQTSVDDFKFGFKGGYNLSNLGGDIPGHKALSGFHVGGFAEIPVSAKFAVQPEVLYSAQGSKSKTTIGNVDFKTDVKADFINVPILAKYYALEGLSVEAGPQIGFLVKAKQGSVDVKDAFKSVDFGLAVGASYYFTENIFASARYNFGLTDVAKHSSDGFKMHNNVFQVAVGYRF</sequence>
<dbReference type="EMBL" id="CP081495">
    <property type="protein sequence ID" value="UYW01485.1"/>
    <property type="molecule type" value="Genomic_DNA"/>
</dbReference>
<evidence type="ECO:0000256" key="1">
    <source>
        <dbReference type="SAM" id="SignalP"/>
    </source>
</evidence>